<gene>
    <name evidence="1" type="ORF">SAMN02745728_01350</name>
</gene>
<proteinExistence type="predicted"/>
<name>A0A1M7SXQ4_9BACT</name>
<protein>
    <submittedName>
        <fullName evidence="1">Uncharacterized protein</fullName>
    </submittedName>
</protein>
<organism evidence="1 2">
    <name type="scientific">Desulfovibrio litoralis DSM 11393</name>
    <dbReference type="NCBI Taxonomy" id="1121455"/>
    <lineage>
        <taxon>Bacteria</taxon>
        <taxon>Pseudomonadati</taxon>
        <taxon>Thermodesulfobacteriota</taxon>
        <taxon>Desulfovibrionia</taxon>
        <taxon>Desulfovibrionales</taxon>
        <taxon>Desulfovibrionaceae</taxon>
        <taxon>Desulfovibrio</taxon>
    </lineage>
</organism>
<dbReference type="AlphaFoldDB" id="A0A1M7SXQ4"/>
<sequence length="99" mass="11267">MQNTQSAIEQLLDVERYTTFSRRISDPVYNSPPYSSAIDDAIYFAEKNIEKVKYQFDRGFPARLRAGEDPLFGNNTFGTRLSPLRSPERIVGSLMTVSI</sequence>
<dbReference type="STRING" id="1121455.SAMN02745728_01350"/>
<reference evidence="1 2" key="1">
    <citation type="submission" date="2016-12" db="EMBL/GenBank/DDBJ databases">
        <authorList>
            <person name="Song W.-J."/>
            <person name="Kurnit D.M."/>
        </authorList>
    </citation>
    <scope>NUCLEOTIDE SEQUENCE [LARGE SCALE GENOMIC DNA]</scope>
    <source>
        <strain evidence="1 2">DSM 11393</strain>
    </source>
</reference>
<dbReference type="RefSeq" id="WP_072697036.1">
    <property type="nucleotide sequence ID" value="NZ_FRDI01000005.1"/>
</dbReference>
<dbReference type="Proteomes" id="UP000186469">
    <property type="component" value="Unassembled WGS sequence"/>
</dbReference>
<evidence type="ECO:0000313" key="1">
    <source>
        <dbReference type="EMBL" id="SHN63176.1"/>
    </source>
</evidence>
<dbReference type="EMBL" id="FRDI01000005">
    <property type="protein sequence ID" value="SHN63176.1"/>
    <property type="molecule type" value="Genomic_DNA"/>
</dbReference>
<accession>A0A1M7SXQ4</accession>
<keyword evidence="2" id="KW-1185">Reference proteome</keyword>
<evidence type="ECO:0000313" key="2">
    <source>
        <dbReference type="Proteomes" id="UP000186469"/>
    </source>
</evidence>